<keyword evidence="4 10" id="KW-1003">Cell membrane</keyword>
<dbReference type="GO" id="GO:0009425">
    <property type="term" value="C:bacterial-type flagellum basal body"/>
    <property type="evidence" value="ECO:0007669"/>
    <property type="project" value="InterPro"/>
</dbReference>
<evidence type="ECO:0000256" key="9">
    <source>
        <dbReference type="ARBA" id="ARBA00023136"/>
    </source>
</evidence>
<comment type="similarity">
    <text evidence="3 10">Belongs to the FliL family.</text>
</comment>
<dbReference type="Pfam" id="PF03748">
    <property type="entry name" value="FliL"/>
    <property type="match status" value="1"/>
</dbReference>
<evidence type="ECO:0000256" key="5">
    <source>
        <dbReference type="ARBA" id="ARBA00022500"/>
    </source>
</evidence>
<comment type="subcellular location">
    <subcellularLocation>
        <location evidence="2">Cell membrane</location>
        <topology evidence="2">Single-pass membrane protein</topology>
    </subcellularLocation>
</comment>
<gene>
    <name evidence="11" type="ORF">ENO47_03990</name>
</gene>
<evidence type="ECO:0000256" key="8">
    <source>
        <dbReference type="ARBA" id="ARBA00022989"/>
    </source>
</evidence>
<evidence type="ECO:0000256" key="2">
    <source>
        <dbReference type="ARBA" id="ARBA00004162"/>
    </source>
</evidence>
<evidence type="ECO:0000256" key="1">
    <source>
        <dbReference type="ARBA" id="ARBA00002254"/>
    </source>
</evidence>
<evidence type="ECO:0000256" key="3">
    <source>
        <dbReference type="ARBA" id="ARBA00008281"/>
    </source>
</evidence>
<accession>A0A7C2VH67</accession>
<evidence type="ECO:0000256" key="4">
    <source>
        <dbReference type="ARBA" id="ARBA00022475"/>
    </source>
</evidence>
<keyword evidence="5 10" id="KW-0145">Chemotaxis</keyword>
<keyword evidence="11" id="KW-0966">Cell projection</keyword>
<reference evidence="11" key="1">
    <citation type="journal article" date="2020" name="mSystems">
        <title>Genome- and Community-Level Interaction Insights into Carbon Utilization and Element Cycling Functions of Hydrothermarchaeota in Hydrothermal Sediment.</title>
        <authorList>
            <person name="Zhou Z."/>
            <person name="Liu Y."/>
            <person name="Xu W."/>
            <person name="Pan J."/>
            <person name="Luo Z.H."/>
            <person name="Li M."/>
        </authorList>
    </citation>
    <scope>NUCLEOTIDE SEQUENCE [LARGE SCALE GENOMIC DNA]</scope>
    <source>
        <strain evidence="11">SpSt-132</strain>
    </source>
</reference>
<sequence>MAEEAKEVREEKKGKSKLIFLVAILLVLLAGGGGGAYFFLFSKKDKKEEKAPLPSHVGVMMEIGTFTVNLADKDADAYARVSVTLELSDEKVRQEVEKRLPIIKDAIIDVISSKTSSFVKTPEGRENLRLELIKRINTILFEGGVRNIYFTEFVVQTT</sequence>
<comment type="caution">
    <text evidence="11">The sequence shown here is derived from an EMBL/GenBank/DDBJ whole genome shotgun (WGS) entry which is preliminary data.</text>
</comment>
<proteinExistence type="inferred from homology"/>
<dbReference type="PANTHER" id="PTHR35091">
    <property type="entry name" value="FLAGELLAR PROTEIN FLIL"/>
    <property type="match status" value="1"/>
</dbReference>
<dbReference type="PANTHER" id="PTHR35091:SF2">
    <property type="entry name" value="FLAGELLAR PROTEIN FLIL"/>
    <property type="match status" value="1"/>
</dbReference>
<keyword evidence="8 10" id="KW-1133">Transmembrane helix</keyword>
<evidence type="ECO:0000313" key="11">
    <source>
        <dbReference type="EMBL" id="HEW45816.1"/>
    </source>
</evidence>
<comment type="function">
    <text evidence="1 10">Controls the rotational direction of flagella during chemotaxis.</text>
</comment>
<organism evidence="11">
    <name type="scientific">Hydrogenobacter sp</name>
    <dbReference type="NCBI Taxonomy" id="2152829"/>
    <lineage>
        <taxon>Bacteria</taxon>
        <taxon>Pseudomonadati</taxon>
        <taxon>Aquificota</taxon>
        <taxon>Aquificia</taxon>
        <taxon>Aquificales</taxon>
        <taxon>Aquificaceae</taxon>
        <taxon>Hydrogenobacter</taxon>
    </lineage>
</organism>
<name>A0A7C2VH67_9AQUI</name>
<dbReference type="GO" id="GO:0071978">
    <property type="term" value="P:bacterial-type flagellum-dependent swarming motility"/>
    <property type="evidence" value="ECO:0007669"/>
    <property type="project" value="TreeGrafter"/>
</dbReference>
<keyword evidence="7 10" id="KW-0283">Flagellar rotation</keyword>
<evidence type="ECO:0000256" key="10">
    <source>
        <dbReference type="RuleBase" id="RU364125"/>
    </source>
</evidence>
<feature type="transmembrane region" description="Helical" evidence="10">
    <location>
        <begin position="18"/>
        <end position="40"/>
    </location>
</feature>
<keyword evidence="11" id="KW-0969">Cilium</keyword>
<evidence type="ECO:0000256" key="7">
    <source>
        <dbReference type="ARBA" id="ARBA00022779"/>
    </source>
</evidence>
<keyword evidence="11" id="KW-0282">Flagellum</keyword>
<dbReference type="AlphaFoldDB" id="A0A7C2VH67"/>
<dbReference type="EMBL" id="DSFP01000033">
    <property type="protein sequence ID" value="HEW45816.1"/>
    <property type="molecule type" value="Genomic_DNA"/>
</dbReference>
<protein>
    <recommendedName>
        <fullName evidence="10">Flagellar protein FliL</fullName>
    </recommendedName>
</protein>
<evidence type="ECO:0000256" key="6">
    <source>
        <dbReference type="ARBA" id="ARBA00022692"/>
    </source>
</evidence>
<keyword evidence="9 10" id="KW-0472">Membrane</keyword>
<keyword evidence="6 10" id="KW-0812">Transmembrane</keyword>
<dbReference type="GO" id="GO:0005886">
    <property type="term" value="C:plasma membrane"/>
    <property type="evidence" value="ECO:0007669"/>
    <property type="project" value="UniProtKB-SubCell"/>
</dbReference>
<dbReference type="InterPro" id="IPR005503">
    <property type="entry name" value="FliL"/>
</dbReference>
<dbReference type="GO" id="GO:0006935">
    <property type="term" value="P:chemotaxis"/>
    <property type="evidence" value="ECO:0007669"/>
    <property type="project" value="UniProtKB-KW"/>
</dbReference>